<dbReference type="PANTHER" id="PTHR36511">
    <property type="entry name" value="MERR FAMILY BACTERIAL REGULATORY PROTEIN"/>
    <property type="match status" value="1"/>
</dbReference>
<dbReference type="PANTHER" id="PTHR36511:SF4">
    <property type="entry name" value="ANTITOXIN MQSA"/>
    <property type="match status" value="1"/>
</dbReference>
<dbReference type="InterPro" id="IPR022453">
    <property type="entry name" value="Znf_MqsA-type"/>
</dbReference>
<name>A0A4E0QR11_9GAMM</name>
<dbReference type="Pfam" id="PF15731">
    <property type="entry name" value="MqsA_antitoxin"/>
    <property type="match status" value="1"/>
</dbReference>
<dbReference type="InterPro" id="IPR032758">
    <property type="entry name" value="MqsA/HigA-2"/>
</dbReference>
<reference evidence="5 6" key="1">
    <citation type="journal article" date="2016" name="Front. Microbiol.">
        <title>Single-Cell (Meta-)Genomics of a Dimorphic Candidatus Thiomargarita nelsonii Reveals Genomic Plasticity.</title>
        <authorList>
            <person name="Flood B.E."/>
            <person name="Fliss P."/>
            <person name="Jones D.S."/>
            <person name="Dick G.J."/>
            <person name="Jain S."/>
            <person name="Kaster A.K."/>
            <person name="Winkel M."/>
            <person name="Mussmann M."/>
            <person name="Bailey J."/>
        </authorList>
    </citation>
    <scope>NUCLEOTIDE SEQUENCE [LARGE SCALE GENOMIC DNA]</scope>
    <source>
        <strain evidence="5">Hydrate Ridge</strain>
    </source>
</reference>
<dbReference type="GO" id="GO:0003677">
    <property type="term" value="F:DNA binding"/>
    <property type="evidence" value="ECO:0007669"/>
    <property type="project" value="UniProtKB-KW"/>
</dbReference>
<evidence type="ECO:0000256" key="3">
    <source>
        <dbReference type="ARBA" id="ARBA00023163"/>
    </source>
</evidence>
<dbReference type="NCBIfam" id="TIGR03830">
    <property type="entry name" value="CxxCG_CxxCG_HTH"/>
    <property type="match status" value="1"/>
</dbReference>
<keyword evidence="6" id="KW-1185">Reference proteome</keyword>
<dbReference type="Proteomes" id="UP000030428">
    <property type="component" value="Unassembled WGS sequence"/>
</dbReference>
<dbReference type="CDD" id="cd00093">
    <property type="entry name" value="HTH_XRE"/>
    <property type="match status" value="1"/>
</dbReference>
<dbReference type="EMBL" id="JSZA02000028">
    <property type="protein sequence ID" value="TGO03283.1"/>
    <property type="molecule type" value="Genomic_DNA"/>
</dbReference>
<keyword evidence="2" id="KW-0238">DNA-binding</keyword>
<dbReference type="AlphaFoldDB" id="A0A4E0QR11"/>
<dbReference type="SUPFAM" id="SSF47413">
    <property type="entry name" value="lambda repressor-like DNA-binding domains"/>
    <property type="match status" value="1"/>
</dbReference>
<sequence length="132" mass="15131">MKKCPFCKEGFLEKKTIKETYTYKGHTIEVDQPGEFCNSCEEGILNAADMKATEKQIRDFQSQIDGLLTSSEIQKIRRKLKLTQKQAAELVGGNTNIFSRYERGEATPMRPISHLLRLLNNHPEQLQELTKS</sequence>
<dbReference type="NCBIfam" id="TIGR03831">
    <property type="entry name" value="YgiT_finger"/>
    <property type="match status" value="1"/>
</dbReference>
<proteinExistence type="predicted"/>
<keyword evidence="3" id="KW-0804">Transcription</keyword>
<protein>
    <recommendedName>
        <fullName evidence="4">HTH cro/C1-type domain-containing protein</fullName>
    </recommendedName>
</protein>
<keyword evidence="1" id="KW-0805">Transcription regulation</keyword>
<dbReference type="CDD" id="cd12870">
    <property type="entry name" value="MqsA"/>
    <property type="match status" value="1"/>
</dbReference>
<dbReference type="Gene3D" id="1.10.260.40">
    <property type="entry name" value="lambda repressor-like DNA-binding domains"/>
    <property type="match status" value="1"/>
</dbReference>
<dbReference type="SMART" id="SM00530">
    <property type="entry name" value="HTH_XRE"/>
    <property type="match status" value="1"/>
</dbReference>
<evidence type="ECO:0000313" key="5">
    <source>
        <dbReference type="EMBL" id="TGO03283.1"/>
    </source>
</evidence>
<accession>A0A4E0QR11</accession>
<gene>
    <name evidence="5" type="ORF">PN36_09270</name>
</gene>
<evidence type="ECO:0000256" key="1">
    <source>
        <dbReference type="ARBA" id="ARBA00023015"/>
    </source>
</evidence>
<feature type="domain" description="HTH cro/C1-type" evidence="4">
    <location>
        <begin position="73"/>
        <end position="126"/>
    </location>
</feature>
<organism evidence="5 6">
    <name type="scientific">Candidatus Thiomargarita nelsonii</name>
    <dbReference type="NCBI Taxonomy" id="1003181"/>
    <lineage>
        <taxon>Bacteria</taxon>
        <taxon>Pseudomonadati</taxon>
        <taxon>Pseudomonadota</taxon>
        <taxon>Gammaproteobacteria</taxon>
        <taxon>Thiotrichales</taxon>
        <taxon>Thiotrichaceae</taxon>
        <taxon>Thiomargarita</taxon>
    </lineage>
</organism>
<dbReference type="PROSITE" id="PS50943">
    <property type="entry name" value="HTH_CROC1"/>
    <property type="match status" value="1"/>
</dbReference>
<dbReference type="InterPro" id="IPR052359">
    <property type="entry name" value="HTH-type_reg/antitoxin"/>
</dbReference>
<evidence type="ECO:0000313" key="6">
    <source>
        <dbReference type="Proteomes" id="UP000030428"/>
    </source>
</evidence>
<dbReference type="InterPro" id="IPR001387">
    <property type="entry name" value="Cro/C1-type_HTH"/>
</dbReference>
<dbReference type="InterPro" id="IPR022452">
    <property type="entry name" value="MqsA"/>
</dbReference>
<comment type="caution">
    <text evidence="5">The sequence shown here is derived from an EMBL/GenBank/DDBJ whole genome shotgun (WGS) entry which is preliminary data.</text>
</comment>
<evidence type="ECO:0000259" key="4">
    <source>
        <dbReference type="PROSITE" id="PS50943"/>
    </source>
</evidence>
<dbReference type="Gene3D" id="3.10.20.860">
    <property type="match status" value="1"/>
</dbReference>
<evidence type="ECO:0000256" key="2">
    <source>
        <dbReference type="ARBA" id="ARBA00023125"/>
    </source>
</evidence>
<dbReference type="InterPro" id="IPR010982">
    <property type="entry name" value="Lambda_DNA-bd_dom_sf"/>
</dbReference>